<dbReference type="EMBL" id="JANPWB010000007">
    <property type="protein sequence ID" value="KAJ1170566.1"/>
    <property type="molecule type" value="Genomic_DNA"/>
</dbReference>
<reference evidence="2" key="1">
    <citation type="journal article" date="2022" name="bioRxiv">
        <title>Sequencing and chromosome-scale assembly of the giantPleurodeles waltlgenome.</title>
        <authorList>
            <person name="Brown T."/>
            <person name="Elewa A."/>
            <person name="Iarovenko S."/>
            <person name="Subramanian E."/>
            <person name="Araus A.J."/>
            <person name="Petzold A."/>
            <person name="Susuki M."/>
            <person name="Suzuki K.-i.T."/>
            <person name="Hayashi T."/>
            <person name="Toyoda A."/>
            <person name="Oliveira C."/>
            <person name="Osipova E."/>
            <person name="Leigh N.D."/>
            <person name="Simon A."/>
            <person name="Yun M.H."/>
        </authorList>
    </citation>
    <scope>NUCLEOTIDE SEQUENCE</scope>
    <source>
        <strain evidence="2">20211129_DDA</strain>
        <tissue evidence="2">Liver</tissue>
    </source>
</reference>
<evidence type="ECO:0000313" key="2">
    <source>
        <dbReference type="EMBL" id="KAJ1170566.1"/>
    </source>
</evidence>
<evidence type="ECO:0000256" key="1">
    <source>
        <dbReference type="SAM" id="MobiDB-lite"/>
    </source>
</evidence>
<feature type="compositionally biased region" description="Basic and acidic residues" evidence="1">
    <location>
        <begin position="55"/>
        <end position="68"/>
    </location>
</feature>
<protein>
    <submittedName>
        <fullName evidence="2">Uncharacterized protein</fullName>
    </submittedName>
</protein>
<organism evidence="2 3">
    <name type="scientific">Pleurodeles waltl</name>
    <name type="common">Iberian ribbed newt</name>
    <dbReference type="NCBI Taxonomy" id="8319"/>
    <lineage>
        <taxon>Eukaryota</taxon>
        <taxon>Metazoa</taxon>
        <taxon>Chordata</taxon>
        <taxon>Craniata</taxon>
        <taxon>Vertebrata</taxon>
        <taxon>Euteleostomi</taxon>
        <taxon>Amphibia</taxon>
        <taxon>Batrachia</taxon>
        <taxon>Caudata</taxon>
        <taxon>Salamandroidea</taxon>
        <taxon>Salamandridae</taxon>
        <taxon>Pleurodelinae</taxon>
        <taxon>Pleurodeles</taxon>
    </lineage>
</organism>
<keyword evidence="3" id="KW-1185">Reference proteome</keyword>
<dbReference type="Proteomes" id="UP001066276">
    <property type="component" value="Chromosome 4_1"/>
</dbReference>
<dbReference type="AlphaFoldDB" id="A0AAV7T2K0"/>
<comment type="caution">
    <text evidence="2">The sequence shown here is derived from an EMBL/GenBank/DDBJ whole genome shotgun (WGS) entry which is preliminary data.</text>
</comment>
<name>A0AAV7T2K0_PLEWA</name>
<feature type="region of interest" description="Disordered" evidence="1">
    <location>
        <begin position="17"/>
        <end position="68"/>
    </location>
</feature>
<gene>
    <name evidence="2" type="ORF">NDU88_002440</name>
</gene>
<accession>A0AAV7T2K0</accession>
<proteinExistence type="predicted"/>
<sequence length="68" mass="7940">MSVLRAWDYNRSRRHQFERVDQQPAGRRAGEHGPVRPHKERQRQLASLGEGPYCGDREGQREAQKIEA</sequence>
<evidence type="ECO:0000313" key="3">
    <source>
        <dbReference type="Proteomes" id="UP001066276"/>
    </source>
</evidence>